<dbReference type="PANTHER" id="PTHR13799:SF14">
    <property type="entry name" value="GTP CYCLOHYDROLASE 1 TYPE 2 HOMOLOG"/>
    <property type="match status" value="1"/>
</dbReference>
<dbReference type="InterPro" id="IPR015867">
    <property type="entry name" value="N-reg_PII/ATP_PRibTrfase_C"/>
</dbReference>
<dbReference type="NCBIfam" id="TIGR00486">
    <property type="entry name" value="YbgI_SA1388"/>
    <property type="match status" value="1"/>
</dbReference>
<dbReference type="GO" id="GO:0016787">
    <property type="term" value="F:hydrolase activity"/>
    <property type="evidence" value="ECO:0007669"/>
    <property type="project" value="UniProtKB-KW"/>
</dbReference>
<dbReference type="Gene3D" id="3.40.1390.30">
    <property type="entry name" value="NIF3 (NGG1p interacting factor 3)-like"/>
    <property type="match status" value="1"/>
</dbReference>
<dbReference type="Gene3D" id="3.30.70.120">
    <property type="match status" value="1"/>
</dbReference>
<dbReference type="InterPro" id="IPR017221">
    <property type="entry name" value="DUF34/NIF3_bac"/>
</dbReference>
<dbReference type="InterPro" id="IPR036069">
    <property type="entry name" value="DUF34/NIF3_sf"/>
</dbReference>
<feature type="binding site" evidence="5">
    <location>
        <position position="65"/>
    </location>
    <ligand>
        <name>a divalent metal cation</name>
        <dbReference type="ChEBI" id="CHEBI:60240"/>
        <label>1</label>
    </ligand>
</feature>
<feature type="binding site" evidence="5">
    <location>
        <position position="64"/>
    </location>
    <ligand>
        <name>a divalent metal cation</name>
        <dbReference type="ChEBI" id="CHEBI:60240"/>
        <label>2</label>
    </ligand>
</feature>
<dbReference type="Proteomes" id="UP000037267">
    <property type="component" value="Unassembled WGS sequence"/>
</dbReference>
<dbReference type="PATRIC" id="fig|1503.3.peg.1972"/>
<reference evidence="7" key="1">
    <citation type="submission" date="2015-07" db="EMBL/GenBank/DDBJ databases">
        <title>Draft genome sequence of the purine-degrading Gottschalkia purinilyticum DSM 1384 (formerly Clostridium purinilyticum).</title>
        <authorList>
            <person name="Poehlein A."/>
            <person name="Schiel-Bengelsdorf B."/>
            <person name="Bengelsdorf F.R."/>
            <person name="Daniel R."/>
            <person name="Duerre P."/>
        </authorList>
    </citation>
    <scope>NUCLEOTIDE SEQUENCE [LARGE SCALE GENOMIC DNA]</scope>
    <source>
        <strain evidence="7">DSM 1384</strain>
    </source>
</reference>
<keyword evidence="7" id="KW-1185">Reference proteome</keyword>
<sequence length="367" mass="40913">MLVKDIISIMNRLAPNYLIDSWDNSGLQIGSMEKEVKKVLISLDLSIDTVKEAIKNNIDMIITHHPFFFSSIKTISLDDIKGKIISEIIKNDITVFSAHTNLDMCEGGINDILSDKLKLSNTKPLSRFHTDKLYKISVFVPLTHSDVVREALGDNGAGFIGNYSHCTFNTKGVGTFLPSSGTNPFIGKQGVLEKVEEEKIETIVDEHILSSVISAMIEAHPYEEVAYDVYPLNNEGESYGYGRIGELSEEVTLEQFSRTVKDTLECETIRVYGDMNNKIRKVALCGGSGSSFIKDCYRNKADVYITGDIKYHDAQLALELGLSVIDAGHYGTEKHVIDYLRKYIGDNITDDIEILVHKNSVAPFKTI</sequence>
<dbReference type="FunFam" id="3.30.70.120:FF:000006">
    <property type="entry name" value="GTP cyclohydrolase 1 type 2 homolog"/>
    <property type="match status" value="1"/>
</dbReference>
<comment type="caution">
    <text evidence="6">The sequence shown here is derived from an EMBL/GenBank/DDBJ whole genome shotgun (WGS) entry which is preliminary data.</text>
</comment>
<dbReference type="FunFam" id="3.40.1390.30:FF:000001">
    <property type="entry name" value="GTP cyclohydrolase 1 type 2"/>
    <property type="match status" value="1"/>
</dbReference>
<dbReference type="AlphaFoldDB" id="A0A0L0WCW4"/>
<dbReference type="OrthoDB" id="9792792at2"/>
<feature type="binding site" evidence="5">
    <location>
        <position position="103"/>
    </location>
    <ligand>
        <name>a divalent metal cation</name>
        <dbReference type="ChEBI" id="CHEBI:60240"/>
        <label>1</label>
    </ligand>
</feature>
<dbReference type="Pfam" id="PF01784">
    <property type="entry name" value="DUF34_NIF3"/>
    <property type="match status" value="1"/>
</dbReference>
<organism evidence="6 7">
    <name type="scientific">Gottschalkia purinilytica</name>
    <name type="common">Clostridium purinilyticum</name>
    <dbReference type="NCBI Taxonomy" id="1503"/>
    <lineage>
        <taxon>Bacteria</taxon>
        <taxon>Bacillati</taxon>
        <taxon>Bacillota</taxon>
        <taxon>Tissierellia</taxon>
        <taxon>Tissierellales</taxon>
        <taxon>Gottschalkiaceae</taxon>
        <taxon>Gottschalkia</taxon>
    </lineage>
</organism>
<gene>
    <name evidence="6" type="primary">yqfO</name>
    <name evidence="6" type="ORF">CLPU_3c01070</name>
</gene>
<keyword evidence="6" id="KW-0378">Hydrolase</keyword>
<dbReference type="SUPFAM" id="SSF102705">
    <property type="entry name" value="NIF3 (NGG1p interacting factor 3)-like"/>
    <property type="match status" value="1"/>
</dbReference>
<comment type="similarity">
    <text evidence="1 4">Belongs to the GTP cyclohydrolase I type 2/NIF3 family.</text>
</comment>
<accession>A0A0L0WCW4</accession>
<dbReference type="EMBL" id="LGSS01000003">
    <property type="protein sequence ID" value="KNF09329.1"/>
    <property type="molecule type" value="Genomic_DNA"/>
</dbReference>
<evidence type="ECO:0000256" key="5">
    <source>
        <dbReference type="PIRSR" id="PIRSR602678-1"/>
    </source>
</evidence>
<evidence type="ECO:0000256" key="4">
    <source>
        <dbReference type="PIRNR" id="PIRNR037489"/>
    </source>
</evidence>
<evidence type="ECO:0000256" key="1">
    <source>
        <dbReference type="ARBA" id="ARBA00006964"/>
    </source>
</evidence>
<feature type="binding site" evidence="5">
    <location>
        <position position="329"/>
    </location>
    <ligand>
        <name>a divalent metal cation</name>
        <dbReference type="ChEBI" id="CHEBI:60240"/>
        <label>1</label>
    </ligand>
</feature>
<dbReference type="GO" id="GO:0005737">
    <property type="term" value="C:cytoplasm"/>
    <property type="evidence" value="ECO:0007669"/>
    <property type="project" value="TreeGrafter"/>
</dbReference>
<name>A0A0L0WCW4_GOTPU</name>
<evidence type="ECO:0000256" key="2">
    <source>
        <dbReference type="ARBA" id="ARBA00022112"/>
    </source>
</evidence>
<keyword evidence="3 4" id="KW-0479">Metal-binding</keyword>
<evidence type="ECO:0000313" key="7">
    <source>
        <dbReference type="Proteomes" id="UP000037267"/>
    </source>
</evidence>
<dbReference type="PANTHER" id="PTHR13799">
    <property type="entry name" value="NGG1 INTERACTING FACTOR 3"/>
    <property type="match status" value="1"/>
</dbReference>
<dbReference type="RefSeq" id="WP_050354325.1">
    <property type="nucleotide sequence ID" value="NZ_LGSS01000003.1"/>
</dbReference>
<evidence type="ECO:0000256" key="3">
    <source>
        <dbReference type="ARBA" id="ARBA00022723"/>
    </source>
</evidence>
<proteinExistence type="inferred from homology"/>
<protein>
    <recommendedName>
        <fullName evidence="2 4">GTP cyclohydrolase 1 type 2 homolog</fullName>
    </recommendedName>
</protein>
<dbReference type="PIRSF" id="PIRSF037489">
    <property type="entry name" value="UCP037489_NIF3_YqfO"/>
    <property type="match status" value="1"/>
</dbReference>
<evidence type="ECO:0000313" key="6">
    <source>
        <dbReference type="EMBL" id="KNF09329.1"/>
    </source>
</evidence>
<dbReference type="InterPro" id="IPR002678">
    <property type="entry name" value="DUF34/NIF3"/>
</dbReference>
<dbReference type="STRING" id="1503.CLPU_3c01070"/>
<feature type="binding site" evidence="5">
    <location>
        <position position="333"/>
    </location>
    <ligand>
        <name>a divalent metal cation</name>
        <dbReference type="ChEBI" id="CHEBI:60240"/>
        <label>1</label>
    </ligand>
</feature>
<dbReference type="GO" id="GO:0046872">
    <property type="term" value="F:metal ion binding"/>
    <property type="evidence" value="ECO:0007669"/>
    <property type="project" value="UniProtKB-UniRule"/>
</dbReference>